<evidence type="ECO:0000313" key="3">
    <source>
        <dbReference type="EMBL" id="CUV18072.1"/>
    </source>
</evidence>
<evidence type="ECO:0000313" key="5">
    <source>
        <dbReference type="EMBL" id="CUV44962.1"/>
    </source>
</evidence>
<reference evidence="7" key="4">
    <citation type="submission" date="2021-10" db="EMBL/GenBank/DDBJ databases">
        <title>Complete genome sequences of five Ralstonia solancearum strains isolated from sunflower.</title>
        <authorList>
            <person name="She X."/>
            <person name="He Z."/>
        </authorList>
    </citation>
    <scope>NUCLEOTIDE SEQUENCE</scope>
    <source>
        <strain evidence="7">RS638</strain>
        <plasmid evidence="7">p1</plasmid>
    </source>
</reference>
<name>A0A0K1ZST3_RALSL</name>
<dbReference type="AlphaFoldDB" id="A0A0K1ZST3"/>
<dbReference type="EMBL" id="LN899820">
    <property type="protein sequence ID" value="CUV54711.1"/>
    <property type="molecule type" value="Genomic_DNA"/>
</dbReference>
<dbReference type="EMBL" id="CP025742">
    <property type="protein sequence ID" value="AYA49162.1"/>
    <property type="molecule type" value="Genomic_DNA"/>
</dbReference>
<sequence length="387" mass="43793">MSLLINLIPLEAGGGLQNACSFLLAAPLGRDCEVHARRLKSIQSALAKREIPLRAIPHGAMYRLRAEWGIARKGDGKQVCFTLFGPPPVFSKGRLINVVGCAYANLFYPELDFWSNHKGLARLKKTVIDWYRRWGIARADYWIFETDAIARRAIERFSFPPDRVFVVRMAPSRLVLESVTTRTFPELPPDRFLTLYLAGPHPNKRIGALIDVALALHARADTRFCFVLTLPPDAPQTRLLMERIARYGLERYFVNVGTVKPEHAGALIRRCHAMCNLARLESFSSNFVEAWAMRKPLLVTDADWSRASCADGAVYVHPERPQTIVAALQRLHEDKDFYASLVARGAGVLDTYPSAEQKAEHYLEIIRRRDLTSYRGPSVWRKRAAQP</sequence>
<dbReference type="EMBL" id="LN899821">
    <property type="protein sequence ID" value="CUV18072.1"/>
    <property type="molecule type" value="Genomic_DNA"/>
</dbReference>
<gene>
    <name evidence="7" type="ORF">LH706_25405</name>
    <name evidence="3" type="ORF">PSS4_v1_440045</name>
    <name evidence="2" type="ORF">RSP824_22575</name>
    <name evidence="4" type="ORF">RUN1985_v1_50013</name>
    <name evidence="6" type="ORF">RUN215_v1_390061</name>
    <name evidence="5" type="ORF">TO10_v1_220029</name>
</gene>
<reference evidence="8" key="3">
    <citation type="submission" date="2018-01" db="EMBL/GenBank/DDBJ databases">
        <title>Raltonia solanacearum P824 infects blueberry.</title>
        <authorList>
            <person name="Bocsanczy A.M."/>
            <person name="Norman D.J."/>
        </authorList>
    </citation>
    <scope>NUCLEOTIDE SEQUENCE [LARGE SCALE GENOMIC DNA]</scope>
    <source>
        <strain evidence="8">P824</strain>
    </source>
</reference>
<dbReference type="PANTHER" id="PTHR46401">
    <property type="entry name" value="GLYCOSYLTRANSFERASE WBBK-RELATED"/>
    <property type="match status" value="1"/>
</dbReference>
<accession>A0A0K1ZST3</accession>
<keyword evidence="7" id="KW-0614">Plasmid</keyword>
<dbReference type="CDD" id="cd03801">
    <property type="entry name" value="GT4_PimA-like"/>
    <property type="match status" value="1"/>
</dbReference>
<proteinExistence type="predicted"/>
<evidence type="ECO:0000313" key="4">
    <source>
        <dbReference type="EMBL" id="CUV27226.1"/>
    </source>
</evidence>
<dbReference type="EMBL" id="CP085044">
    <property type="protein sequence ID" value="UZF17301.1"/>
    <property type="molecule type" value="Genomic_DNA"/>
</dbReference>
<feature type="domain" description="Glycosyl transferase family 1" evidence="1">
    <location>
        <begin position="186"/>
        <end position="344"/>
    </location>
</feature>
<evidence type="ECO:0000313" key="6">
    <source>
        <dbReference type="EMBL" id="CUV54711.1"/>
    </source>
</evidence>
<dbReference type="InterPro" id="IPR001296">
    <property type="entry name" value="Glyco_trans_1"/>
</dbReference>
<dbReference type="GO" id="GO:0016757">
    <property type="term" value="F:glycosyltransferase activity"/>
    <property type="evidence" value="ECO:0007669"/>
    <property type="project" value="InterPro"/>
</dbReference>
<dbReference type="Gene3D" id="3.40.50.2000">
    <property type="entry name" value="Glycogen Phosphorylase B"/>
    <property type="match status" value="1"/>
</dbReference>
<keyword evidence="6" id="KW-0808">Transferase</keyword>
<dbReference type="PANTHER" id="PTHR46401:SF8">
    <property type="entry name" value="BLL6006 PROTEIN"/>
    <property type="match status" value="1"/>
</dbReference>
<dbReference type="EC" id="2.-.-.-" evidence="6"/>
<dbReference type="Pfam" id="PF00534">
    <property type="entry name" value="Glycos_transf_1"/>
    <property type="match status" value="1"/>
</dbReference>
<reference evidence="6" key="1">
    <citation type="submission" date="2015-10" db="EMBL/GenBank/DDBJ databases">
        <authorList>
            <person name="Gilbert D.G."/>
        </authorList>
    </citation>
    <scope>NUCLEOTIDE SEQUENCE</scope>
    <source>
        <strain evidence="6">Phyl III-seqv23</strain>
    </source>
</reference>
<dbReference type="EMBL" id="LN899824">
    <property type="protein sequence ID" value="CUV27226.1"/>
    <property type="molecule type" value="Genomic_DNA"/>
</dbReference>
<dbReference type="EMBL" id="LN899827">
    <property type="protein sequence ID" value="CUV44962.1"/>
    <property type="molecule type" value="Genomic_DNA"/>
</dbReference>
<evidence type="ECO:0000313" key="9">
    <source>
        <dbReference type="Proteomes" id="UP001164049"/>
    </source>
</evidence>
<dbReference type="PATRIC" id="fig|305.108.peg.4728"/>
<evidence type="ECO:0000313" key="2">
    <source>
        <dbReference type="EMBL" id="AYA49162.1"/>
    </source>
</evidence>
<dbReference type="SUPFAM" id="SSF53756">
    <property type="entry name" value="UDP-Glycosyltransferase/glycogen phosphorylase"/>
    <property type="match status" value="1"/>
</dbReference>
<reference evidence="2" key="2">
    <citation type="submission" date="2018-01" db="EMBL/GenBank/DDBJ databases">
        <title>Ralstonia pseudosolanacearum P824 infects blueberry.</title>
        <authorList>
            <person name="Bocsanczy A.M."/>
            <person name="Norman D.J."/>
        </authorList>
    </citation>
    <scope>NUCLEOTIDE SEQUENCE</scope>
    <source>
        <strain evidence="2">P824</strain>
    </source>
</reference>
<evidence type="ECO:0000313" key="7">
    <source>
        <dbReference type="EMBL" id="UZF17301.1"/>
    </source>
</evidence>
<protein>
    <submittedName>
        <fullName evidence="7">Glycosyltransferase family 4 protein</fullName>
    </submittedName>
    <submittedName>
        <fullName evidence="2">Lipopolysaccharide assembly protein LapB</fullName>
    </submittedName>
    <submittedName>
        <fullName evidence="6">Putative glycosyl transferase, group 1 protein</fullName>
        <ecNumber evidence="6">2.-.-.-</ecNumber>
    </submittedName>
</protein>
<geneLocation type="plasmid" evidence="7 9">
    <name>p1</name>
</geneLocation>
<dbReference type="Proteomes" id="UP000262427">
    <property type="component" value="Chromosome MP"/>
</dbReference>
<evidence type="ECO:0000259" key="1">
    <source>
        <dbReference type="Pfam" id="PF00534"/>
    </source>
</evidence>
<evidence type="ECO:0000313" key="8">
    <source>
        <dbReference type="Proteomes" id="UP000262427"/>
    </source>
</evidence>
<organism evidence="6">
    <name type="scientific">Ralstonia solanacearum</name>
    <name type="common">Pseudomonas solanacearum</name>
    <dbReference type="NCBI Taxonomy" id="305"/>
    <lineage>
        <taxon>Bacteria</taxon>
        <taxon>Pseudomonadati</taxon>
        <taxon>Pseudomonadota</taxon>
        <taxon>Betaproteobacteria</taxon>
        <taxon>Burkholderiales</taxon>
        <taxon>Burkholderiaceae</taxon>
        <taxon>Ralstonia</taxon>
        <taxon>Ralstonia solanacearum species complex</taxon>
    </lineage>
</organism>